<keyword evidence="2 5" id="KW-0812">Transmembrane</keyword>
<accession>A0A1L8QW54</accession>
<organism evidence="8 9">
    <name type="scientific">Enterococcus aquimarinus</name>
    <dbReference type="NCBI Taxonomy" id="328396"/>
    <lineage>
        <taxon>Bacteria</taxon>
        <taxon>Bacillati</taxon>
        <taxon>Bacillota</taxon>
        <taxon>Bacilli</taxon>
        <taxon>Lactobacillales</taxon>
        <taxon>Enterococcaceae</taxon>
        <taxon>Enterococcus</taxon>
    </lineage>
</organism>
<sequence length="304" mass="35136">MVLGTSLNDFLSETVFCWNDPSTFIPAMKQSVFLEPAFNLLLFFPLGIYLRYYFKFDWKKTLISAFLGSLFFELTQLTGLYFIYPRPYRLFDVNDLFHNTLGGMIGYWSAPLLTLFLPTREELDELSYEKGSEVTLVRRLVAFLIDWLIIGLVTFAMNVTTRLVSIPYEINSETFVGYFTQVVGYWVILNYFMKGQTFGKRAVKIQIVQTGKKNVSLVALGIRYGLFYLLPNIFGRGMGQLATGLNSSNHHIQQMALLLFFLISGYFLVFFLSLLTTIILRKKVFFYEKASHTHVESRMHVEIS</sequence>
<feature type="transmembrane region" description="Helical" evidence="5">
    <location>
        <begin position="214"/>
        <end position="235"/>
    </location>
</feature>
<feature type="transmembrane region" description="Helical" evidence="5">
    <location>
        <begin position="255"/>
        <end position="280"/>
    </location>
</feature>
<evidence type="ECO:0000256" key="1">
    <source>
        <dbReference type="ARBA" id="ARBA00004141"/>
    </source>
</evidence>
<evidence type="ECO:0000259" key="7">
    <source>
        <dbReference type="Pfam" id="PF06271"/>
    </source>
</evidence>
<dbReference type="EMBL" id="JXKD01000002">
    <property type="protein sequence ID" value="OJG11733.1"/>
    <property type="molecule type" value="Genomic_DNA"/>
</dbReference>
<dbReference type="Proteomes" id="UP000182149">
    <property type="component" value="Unassembled WGS sequence"/>
</dbReference>
<feature type="transmembrane region" description="Helical" evidence="5">
    <location>
        <begin position="136"/>
        <end position="155"/>
    </location>
</feature>
<dbReference type="InterPro" id="IPR010432">
    <property type="entry name" value="RDD"/>
</dbReference>
<reference evidence="8 9" key="1">
    <citation type="submission" date="2014-12" db="EMBL/GenBank/DDBJ databases">
        <title>Draft genome sequences of 29 type strains of Enterococci.</title>
        <authorList>
            <person name="Zhong Z."/>
            <person name="Sun Z."/>
            <person name="Liu W."/>
            <person name="Zhang W."/>
            <person name="Zhang H."/>
        </authorList>
    </citation>
    <scope>NUCLEOTIDE SEQUENCE [LARGE SCALE GENOMIC DNA]</scope>
    <source>
        <strain evidence="8 9">DSM 17690</strain>
    </source>
</reference>
<keyword evidence="9" id="KW-1185">Reference proteome</keyword>
<comment type="subcellular location">
    <subcellularLocation>
        <location evidence="1">Membrane</location>
        <topology evidence="1">Multi-pass membrane protein</topology>
    </subcellularLocation>
</comment>
<evidence type="ECO:0000256" key="2">
    <source>
        <dbReference type="ARBA" id="ARBA00022692"/>
    </source>
</evidence>
<proteinExistence type="predicted"/>
<protein>
    <recommendedName>
        <fullName evidence="10">RDD family protein</fullName>
    </recommendedName>
</protein>
<dbReference type="PANTHER" id="PTHR36834:SF1">
    <property type="entry name" value="INTEGRAL MEMBRANE PROTEIN"/>
    <property type="match status" value="1"/>
</dbReference>
<feature type="transmembrane region" description="Helical" evidence="5">
    <location>
        <begin position="61"/>
        <end position="84"/>
    </location>
</feature>
<evidence type="ECO:0000256" key="5">
    <source>
        <dbReference type="SAM" id="Phobius"/>
    </source>
</evidence>
<keyword evidence="3 5" id="KW-1133">Transmembrane helix</keyword>
<dbReference type="GO" id="GO:0016020">
    <property type="term" value="C:membrane"/>
    <property type="evidence" value="ECO:0007669"/>
    <property type="project" value="UniProtKB-SubCell"/>
</dbReference>
<evidence type="ECO:0008006" key="10">
    <source>
        <dbReference type="Google" id="ProtNLM"/>
    </source>
</evidence>
<comment type="caution">
    <text evidence="8">The sequence shown here is derived from an EMBL/GenBank/DDBJ whole genome shotgun (WGS) entry which is preliminary data.</text>
</comment>
<feature type="domain" description="VanZ-like" evidence="6">
    <location>
        <begin position="24"/>
        <end position="113"/>
    </location>
</feature>
<dbReference type="PANTHER" id="PTHR36834">
    <property type="entry name" value="MEMBRANE PROTEIN-RELATED"/>
    <property type="match status" value="1"/>
</dbReference>
<dbReference type="STRING" id="328396.RU93_GL000966"/>
<feature type="transmembrane region" description="Helical" evidence="5">
    <location>
        <begin position="175"/>
        <end position="193"/>
    </location>
</feature>
<dbReference type="InterPro" id="IPR006976">
    <property type="entry name" value="VanZ-like"/>
</dbReference>
<name>A0A1L8QW54_9ENTE</name>
<evidence type="ECO:0000256" key="3">
    <source>
        <dbReference type="ARBA" id="ARBA00022989"/>
    </source>
</evidence>
<evidence type="ECO:0000313" key="8">
    <source>
        <dbReference type="EMBL" id="OJG11733.1"/>
    </source>
</evidence>
<keyword evidence="4 5" id="KW-0472">Membrane</keyword>
<feature type="transmembrane region" description="Helical" evidence="5">
    <location>
        <begin position="96"/>
        <end position="116"/>
    </location>
</feature>
<feature type="transmembrane region" description="Helical" evidence="5">
    <location>
        <begin position="37"/>
        <end position="54"/>
    </location>
</feature>
<dbReference type="Pfam" id="PF04892">
    <property type="entry name" value="VanZ"/>
    <property type="match status" value="1"/>
</dbReference>
<evidence type="ECO:0000313" key="9">
    <source>
        <dbReference type="Proteomes" id="UP000182149"/>
    </source>
</evidence>
<feature type="domain" description="RDD" evidence="7">
    <location>
        <begin position="135"/>
        <end position="270"/>
    </location>
</feature>
<dbReference type="InterPro" id="IPR053150">
    <property type="entry name" value="Teicoplanin_resist-assoc"/>
</dbReference>
<dbReference type="Pfam" id="PF06271">
    <property type="entry name" value="RDD"/>
    <property type="match status" value="1"/>
</dbReference>
<evidence type="ECO:0000256" key="4">
    <source>
        <dbReference type="ARBA" id="ARBA00023136"/>
    </source>
</evidence>
<gene>
    <name evidence="8" type="ORF">RU93_GL000966</name>
</gene>
<evidence type="ECO:0000259" key="6">
    <source>
        <dbReference type="Pfam" id="PF04892"/>
    </source>
</evidence>
<dbReference type="AlphaFoldDB" id="A0A1L8QW54"/>